<feature type="compositionally biased region" description="Gly residues" evidence="1">
    <location>
        <begin position="245"/>
        <end position="255"/>
    </location>
</feature>
<feature type="region of interest" description="Disordered" evidence="1">
    <location>
        <begin position="245"/>
        <end position="284"/>
    </location>
</feature>
<sequence length="284" mass="27437">MYTGTQLLALALAAASIVSAHGNVQVVTGNMGGNGTALGIKGAAVARFGKNAATEKDTTVFPKNSANKPLTDGLGKTTANGNLKVASLLGESMALSGNTLPQVSADGQGTISGTWRTVTSDGTAINKAGELNVVIDPTGTGKYSQGTLLKATSTMVGNGKGNVVQRALAAMGIRRRATNVGADAAFSVKIPAGTTCSGTDAASGATNFCLMKIANNNNAGPFGGNIAFQVAGAGGAAPAAGGAAAGGAATGGAAAGGANAKNANAKSAKGGNNPNQKNARSFIA</sequence>
<evidence type="ECO:0000256" key="1">
    <source>
        <dbReference type="SAM" id="MobiDB-lite"/>
    </source>
</evidence>
<dbReference type="InterPro" id="IPR021476">
    <property type="entry name" value="Egh16-like"/>
</dbReference>
<accession>A0AAW0RA92</accession>
<protein>
    <recommendedName>
        <fullName evidence="5">Small secreted domain</fullName>
    </recommendedName>
</protein>
<name>A0AAW0RA92_9PEZI</name>
<reference evidence="3 4" key="1">
    <citation type="submission" date="2023-01" db="EMBL/GenBank/DDBJ databases">
        <title>Analysis of 21 Apiospora genomes using comparative genomics revels a genus with tremendous synthesis potential of carbohydrate active enzymes and secondary metabolites.</title>
        <authorList>
            <person name="Sorensen T."/>
        </authorList>
    </citation>
    <scope>NUCLEOTIDE SEQUENCE [LARGE SCALE GENOMIC DNA]</scope>
    <source>
        <strain evidence="3 4">CBS 117206</strain>
    </source>
</reference>
<evidence type="ECO:0000313" key="3">
    <source>
        <dbReference type="EMBL" id="KAK8130686.1"/>
    </source>
</evidence>
<dbReference type="EMBL" id="JAQQWP010000002">
    <property type="protein sequence ID" value="KAK8130686.1"/>
    <property type="molecule type" value="Genomic_DNA"/>
</dbReference>
<dbReference type="PANTHER" id="PTHR34618:SF4">
    <property type="entry name" value="CAS1"/>
    <property type="match status" value="1"/>
</dbReference>
<organism evidence="3 4">
    <name type="scientific">Apiospora kogelbergensis</name>
    <dbReference type="NCBI Taxonomy" id="1337665"/>
    <lineage>
        <taxon>Eukaryota</taxon>
        <taxon>Fungi</taxon>
        <taxon>Dikarya</taxon>
        <taxon>Ascomycota</taxon>
        <taxon>Pezizomycotina</taxon>
        <taxon>Sordariomycetes</taxon>
        <taxon>Xylariomycetidae</taxon>
        <taxon>Amphisphaeriales</taxon>
        <taxon>Apiosporaceae</taxon>
        <taxon>Apiospora</taxon>
    </lineage>
</organism>
<feature type="chain" id="PRO_5043642865" description="Small secreted domain" evidence="2">
    <location>
        <begin position="23"/>
        <end position="284"/>
    </location>
</feature>
<feature type="compositionally biased region" description="Low complexity" evidence="1">
    <location>
        <begin position="256"/>
        <end position="273"/>
    </location>
</feature>
<gene>
    <name evidence="3" type="ORF">PG999_003066</name>
</gene>
<feature type="signal peptide" evidence="2">
    <location>
        <begin position="1"/>
        <end position="22"/>
    </location>
</feature>
<keyword evidence="2" id="KW-0732">Signal</keyword>
<feature type="compositionally biased region" description="Polar residues" evidence="1">
    <location>
        <begin position="274"/>
        <end position="284"/>
    </location>
</feature>
<evidence type="ECO:0000313" key="4">
    <source>
        <dbReference type="Proteomes" id="UP001392437"/>
    </source>
</evidence>
<proteinExistence type="predicted"/>
<dbReference type="AlphaFoldDB" id="A0AAW0RA92"/>
<dbReference type="Pfam" id="PF11327">
    <property type="entry name" value="Egh16-like"/>
    <property type="match status" value="1"/>
</dbReference>
<dbReference type="PANTHER" id="PTHR34618">
    <property type="entry name" value="SURFACE PROTEIN MAS1, PUTATIVE-RELATED"/>
    <property type="match status" value="1"/>
</dbReference>
<evidence type="ECO:0000256" key="2">
    <source>
        <dbReference type="SAM" id="SignalP"/>
    </source>
</evidence>
<comment type="caution">
    <text evidence="3">The sequence shown here is derived from an EMBL/GenBank/DDBJ whole genome shotgun (WGS) entry which is preliminary data.</text>
</comment>
<evidence type="ECO:0008006" key="5">
    <source>
        <dbReference type="Google" id="ProtNLM"/>
    </source>
</evidence>
<keyword evidence="4" id="KW-1185">Reference proteome</keyword>
<dbReference type="Proteomes" id="UP001392437">
    <property type="component" value="Unassembled WGS sequence"/>
</dbReference>